<dbReference type="Proteomes" id="UP001634394">
    <property type="component" value="Unassembled WGS sequence"/>
</dbReference>
<dbReference type="SUPFAM" id="SSF52200">
    <property type="entry name" value="Toll/Interleukin receptor TIR domain"/>
    <property type="match status" value="1"/>
</dbReference>
<dbReference type="PANTHER" id="PTHR46270">
    <property type="entry name" value="ARMADILLO-TYPE FOLD-RELATED"/>
    <property type="match status" value="1"/>
</dbReference>
<gene>
    <name evidence="2" type="ORF">ACJMK2_014538</name>
</gene>
<dbReference type="Gene3D" id="3.40.50.10140">
    <property type="entry name" value="Toll/interleukin-1 receptor homology (TIR) domain"/>
    <property type="match status" value="1"/>
</dbReference>
<proteinExistence type="predicted"/>
<reference evidence="2 3" key="1">
    <citation type="submission" date="2024-11" db="EMBL/GenBank/DDBJ databases">
        <title>Chromosome-level genome assembly of the freshwater bivalve Anodonta woodiana.</title>
        <authorList>
            <person name="Chen X."/>
        </authorList>
    </citation>
    <scope>NUCLEOTIDE SEQUENCE [LARGE SCALE GENOMIC DNA]</scope>
    <source>
        <strain evidence="2">MN2024</strain>
        <tissue evidence="2">Gills</tissue>
    </source>
</reference>
<sequence>MTEKDKIFNDLNENINIIKQITSLRAADGNWNAGLLTSLLVFSKVYHKFDAIDGLQYDEIQKYRREAGKRLSESSTSIMCKVIIDGWQRGYIHENGILVEYNEIKTSLHILHNYSDCTPEVTYDMAGEPDFLETLKLILVTFLPKHMKGETKKKDEALISSCLAIFHNISMMDQNIPRLRSLEIVPLLDSFLDAKEEMYHLSALATLANIIDEQESAILRDKPDVVAFLLKTLKLAIRSDKHRDKGWSAQECAMAVRRIARNDANKKILVRLGCLKRLVRLAKIGNVEEKREAVGAILVLAFEKDNHSKILELNIIGLLKLFKDEIKDKEIIKTIDRIFWILREELQKNDQYKHIVSSFEQKNRPVSAVKEPGKRSGATVKNKKGHIMISYNWEHQTEVKKISSFLEEYYDVWVDTKNMNGSTLQAMACAVEAAHVVLVCMSQKYKDSPNCRLEAEYAHKLNKNIIPLKMERRYEPDGWLGILIGTQLFYEFSGKYPFEAKLKDLLRGIQHCYENEDVKPRGVAVKSPLEKTVAVIREWTPERVNKWIEEQKLPKENFPEFTSRELALLVTMRSEAPEFVYNCLQKNLGITSLKTMAILIEGLEDLLSKDLQDLSA</sequence>
<feature type="domain" description="TIR" evidence="1">
    <location>
        <begin position="387"/>
        <end position="505"/>
    </location>
</feature>
<protein>
    <recommendedName>
        <fullName evidence="1">TIR domain-containing protein</fullName>
    </recommendedName>
</protein>
<dbReference type="InterPro" id="IPR000225">
    <property type="entry name" value="Armadillo"/>
</dbReference>
<dbReference type="PANTHER" id="PTHR46270:SF2">
    <property type="entry name" value="TIR DOMAIN-CONTAINING PROTEIN"/>
    <property type="match status" value="1"/>
</dbReference>
<comment type="caution">
    <text evidence="2">The sequence shown here is derived from an EMBL/GenBank/DDBJ whole genome shotgun (WGS) entry which is preliminary data.</text>
</comment>
<evidence type="ECO:0000259" key="1">
    <source>
        <dbReference type="Pfam" id="PF13676"/>
    </source>
</evidence>
<dbReference type="SUPFAM" id="SSF48371">
    <property type="entry name" value="ARM repeat"/>
    <property type="match status" value="1"/>
</dbReference>
<organism evidence="2 3">
    <name type="scientific">Sinanodonta woodiana</name>
    <name type="common">Chinese pond mussel</name>
    <name type="synonym">Anodonta woodiana</name>
    <dbReference type="NCBI Taxonomy" id="1069815"/>
    <lineage>
        <taxon>Eukaryota</taxon>
        <taxon>Metazoa</taxon>
        <taxon>Spiralia</taxon>
        <taxon>Lophotrochozoa</taxon>
        <taxon>Mollusca</taxon>
        <taxon>Bivalvia</taxon>
        <taxon>Autobranchia</taxon>
        <taxon>Heteroconchia</taxon>
        <taxon>Palaeoheterodonta</taxon>
        <taxon>Unionida</taxon>
        <taxon>Unionoidea</taxon>
        <taxon>Unionidae</taxon>
        <taxon>Unioninae</taxon>
        <taxon>Sinanodonta</taxon>
    </lineage>
</organism>
<dbReference type="InterPro" id="IPR000157">
    <property type="entry name" value="TIR_dom"/>
</dbReference>
<keyword evidence="3" id="KW-1185">Reference proteome</keyword>
<dbReference type="InterPro" id="IPR035897">
    <property type="entry name" value="Toll_tir_struct_dom_sf"/>
</dbReference>
<evidence type="ECO:0000313" key="3">
    <source>
        <dbReference type="Proteomes" id="UP001634394"/>
    </source>
</evidence>
<evidence type="ECO:0000313" key="2">
    <source>
        <dbReference type="EMBL" id="KAL3855322.1"/>
    </source>
</evidence>
<dbReference type="AlphaFoldDB" id="A0ABD3V462"/>
<accession>A0ABD3V462</accession>
<dbReference type="InterPro" id="IPR011989">
    <property type="entry name" value="ARM-like"/>
</dbReference>
<dbReference type="Gene3D" id="1.25.10.10">
    <property type="entry name" value="Leucine-rich Repeat Variant"/>
    <property type="match status" value="1"/>
</dbReference>
<dbReference type="SMART" id="SM00185">
    <property type="entry name" value="ARM"/>
    <property type="match status" value="1"/>
</dbReference>
<dbReference type="EMBL" id="JBJQND010000014">
    <property type="protein sequence ID" value="KAL3855322.1"/>
    <property type="molecule type" value="Genomic_DNA"/>
</dbReference>
<dbReference type="Pfam" id="PF13676">
    <property type="entry name" value="TIR_2"/>
    <property type="match status" value="1"/>
</dbReference>
<dbReference type="InterPro" id="IPR016024">
    <property type="entry name" value="ARM-type_fold"/>
</dbReference>
<name>A0ABD3V462_SINWO</name>